<protein>
    <submittedName>
        <fullName evidence="9">Branched-chain amino acid ABC transporter permease</fullName>
    </submittedName>
</protein>
<evidence type="ECO:0000313" key="10">
    <source>
        <dbReference type="Proteomes" id="UP000037822"/>
    </source>
</evidence>
<evidence type="ECO:0000256" key="5">
    <source>
        <dbReference type="ARBA" id="ARBA00022692"/>
    </source>
</evidence>
<feature type="transmembrane region" description="Helical" evidence="8">
    <location>
        <begin position="129"/>
        <end position="156"/>
    </location>
</feature>
<evidence type="ECO:0000256" key="2">
    <source>
        <dbReference type="ARBA" id="ARBA00010735"/>
    </source>
</evidence>
<evidence type="ECO:0000256" key="7">
    <source>
        <dbReference type="ARBA" id="ARBA00023136"/>
    </source>
</evidence>
<keyword evidence="3" id="KW-0813">Transport</keyword>
<dbReference type="PANTHER" id="PTHR34979:SF1">
    <property type="entry name" value="INNER MEMBRANE PROTEIN YGAZ"/>
    <property type="match status" value="1"/>
</dbReference>
<feature type="transmembrane region" description="Helical" evidence="8">
    <location>
        <begin position="162"/>
        <end position="180"/>
    </location>
</feature>
<keyword evidence="10" id="KW-1185">Reference proteome</keyword>
<evidence type="ECO:0000256" key="3">
    <source>
        <dbReference type="ARBA" id="ARBA00022448"/>
    </source>
</evidence>
<keyword evidence="5 8" id="KW-0812">Transmembrane</keyword>
<gene>
    <name evidence="9" type="ORF">AE618_00495</name>
</gene>
<feature type="transmembrane region" description="Helical" evidence="8">
    <location>
        <begin position="15"/>
        <end position="33"/>
    </location>
</feature>
<reference evidence="9 10" key="1">
    <citation type="submission" date="2015-07" db="EMBL/GenBank/DDBJ databases">
        <title>Whole genome sequencing of Bosea vaviloviae isolated from cave pool.</title>
        <authorList>
            <person name="Tan N.E.H."/>
            <person name="Lee Y.P."/>
            <person name="Gan H.M."/>
            <person name="Barton H."/>
            <person name="Savka M.A."/>
        </authorList>
    </citation>
    <scope>NUCLEOTIDE SEQUENCE [LARGE SCALE GENOMIC DNA]</scope>
    <source>
        <strain evidence="9 10">SD260</strain>
    </source>
</reference>
<keyword evidence="6 8" id="KW-1133">Transmembrane helix</keyword>
<dbReference type="GO" id="GO:0005886">
    <property type="term" value="C:plasma membrane"/>
    <property type="evidence" value="ECO:0007669"/>
    <property type="project" value="UniProtKB-SubCell"/>
</dbReference>
<evidence type="ECO:0000313" key="9">
    <source>
        <dbReference type="EMBL" id="KPH82894.1"/>
    </source>
</evidence>
<dbReference type="InterPro" id="IPR011606">
    <property type="entry name" value="Brnchd-chn_aa_trnsp_permease"/>
</dbReference>
<sequence length="239" mass="25207">MSSLRDDARRGLSDIWPAMLAAVPIGLLFGALAAGKGLSPLETMLMSTLVFAGGAQFAAIELWATPAPVSALVFSTLLINARHVLMSASLVPKLQGFSRMQTLVGLYYMADENWALAEKRARTHALTPAYWFGMVVPFVACWIATSTLGAVVGAALGDPRRFGADFAFTALFIALVAAFWKGRVTFWTVAAAGTASALTYRLIGPPWHVLAGALCGLGAAWIAAGGATPEPSKPEPLQR</sequence>
<comment type="caution">
    <text evidence="9">The sequence shown here is derived from an EMBL/GenBank/DDBJ whole genome shotgun (WGS) entry which is preliminary data.</text>
</comment>
<evidence type="ECO:0000256" key="1">
    <source>
        <dbReference type="ARBA" id="ARBA00004651"/>
    </source>
</evidence>
<dbReference type="EMBL" id="LGSZ01000009">
    <property type="protein sequence ID" value="KPH82894.1"/>
    <property type="molecule type" value="Genomic_DNA"/>
</dbReference>
<dbReference type="Proteomes" id="UP000037822">
    <property type="component" value="Unassembled WGS sequence"/>
</dbReference>
<evidence type="ECO:0000256" key="4">
    <source>
        <dbReference type="ARBA" id="ARBA00022475"/>
    </source>
</evidence>
<accession>A0A0N0MD19</accession>
<evidence type="ECO:0000256" key="6">
    <source>
        <dbReference type="ARBA" id="ARBA00022989"/>
    </source>
</evidence>
<comment type="subcellular location">
    <subcellularLocation>
        <location evidence="1">Cell membrane</location>
        <topology evidence="1">Multi-pass membrane protein</topology>
    </subcellularLocation>
</comment>
<dbReference type="OrthoDB" id="9803444at2"/>
<keyword evidence="7 8" id="KW-0472">Membrane</keyword>
<feature type="transmembrane region" description="Helical" evidence="8">
    <location>
        <begin position="209"/>
        <end position="229"/>
    </location>
</feature>
<dbReference type="Pfam" id="PF03591">
    <property type="entry name" value="AzlC"/>
    <property type="match status" value="1"/>
</dbReference>
<dbReference type="PANTHER" id="PTHR34979">
    <property type="entry name" value="INNER MEMBRANE PROTEIN YGAZ"/>
    <property type="match status" value="1"/>
</dbReference>
<proteinExistence type="inferred from homology"/>
<evidence type="ECO:0000256" key="8">
    <source>
        <dbReference type="SAM" id="Phobius"/>
    </source>
</evidence>
<name>A0A0N0MD19_9HYPH</name>
<dbReference type="PATRIC" id="fig|1526658.3.peg.5018"/>
<dbReference type="AlphaFoldDB" id="A0A0N0MD19"/>
<keyword evidence="4" id="KW-1003">Cell membrane</keyword>
<organism evidence="9 10">
    <name type="scientific">Bosea vaviloviae</name>
    <dbReference type="NCBI Taxonomy" id="1526658"/>
    <lineage>
        <taxon>Bacteria</taxon>
        <taxon>Pseudomonadati</taxon>
        <taxon>Pseudomonadota</taxon>
        <taxon>Alphaproteobacteria</taxon>
        <taxon>Hyphomicrobiales</taxon>
        <taxon>Boseaceae</taxon>
        <taxon>Bosea</taxon>
    </lineage>
</organism>
<comment type="similarity">
    <text evidence="2">Belongs to the AzlC family.</text>
</comment>
<dbReference type="GO" id="GO:1903785">
    <property type="term" value="P:L-valine transmembrane transport"/>
    <property type="evidence" value="ECO:0007669"/>
    <property type="project" value="TreeGrafter"/>
</dbReference>